<dbReference type="CDD" id="cd00685">
    <property type="entry name" value="Trans_IPPS_HT"/>
    <property type="match status" value="1"/>
</dbReference>
<dbReference type="FunFam" id="1.10.600.10:FF:000002">
    <property type="entry name" value="Octaprenyl diphosphate synthase"/>
    <property type="match status" value="1"/>
</dbReference>
<dbReference type="Gene3D" id="1.10.600.10">
    <property type="entry name" value="Farnesyl Diphosphate Synthase"/>
    <property type="match status" value="1"/>
</dbReference>
<dbReference type="InterPro" id="IPR033749">
    <property type="entry name" value="Polyprenyl_synt_CS"/>
</dbReference>
<dbReference type="GO" id="GO:0046872">
    <property type="term" value="F:metal ion binding"/>
    <property type="evidence" value="ECO:0007669"/>
    <property type="project" value="UniProtKB-KW"/>
</dbReference>
<evidence type="ECO:0000256" key="5">
    <source>
        <dbReference type="ARBA" id="ARBA00022842"/>
    </source>
</evidence>
<organism evidence="13">
    <name type="scientific">Candidatus Aschnera chinzeii</name>
    <dbReference type="NCBI Taxonomy" id="1485666"/>
    <lineage>
        <taxon>Bacteria</taxon>
        <taxon>Pseudomonadati</taxon>
        <taxon>Pseudomonadota</taxon>
        <taxon>Gammaproteobacteria</taxon>
        <taxon>Enterobacterales</taxon>
        <taxon>Enterobacteriaceae</taxon>
        <taxon>Candidatus Aschnera</taxon>
    </lineage>
</organism>
<dbReference type="PANTHER" id="PTHR12001:SF69">
    <property type="entry name" value="ALL TRANS-POLYPRENYL-DIPHOSPHATE SYNTHASE PDSS1"/>
    <property type="match status" value="1"/>
</dbReference>
<sequence>MKLKSIMQLIKKDINIVDKIIIQHLNSDVQMINQLSDYIITGGKKIRPIVTILVGRALDCSYNDKHIHYMSAIIEFIHIATLLHDDVIDNSTLRRGKKTANNVFGNSAAILVGDFIYTKSFQMLTELNSMPILQLMSNATNIIAKGEILQLINSGNPDITESIYMQIIYSKTARLFEAATHAAAIICGANEIQQQAMQTYGRYFGNAFQLMDDYMDYSMDNNKYNKNIGNDLITGKLTLPLLHVIENSSLEESKFIKNSIKNGNTKYLLNELLLTMKRYGSLEYTNQRAQEEAKKAIKALDLLPSSLYKEALVNLVLLCIKF</sequence>
<comment type="cofactor">
    <cofactor evidence="1">
        <name>Mg(2+)</name>
        <dbReference type="ChEBI" id="CHEBI:18420"/>
    </cofactor>
</comment>
<evidence type="ECO:0000256" key="9">
    <source>
        <dbReference type="ARBA" id="ARBA00072473"/>
    </source>
</evidence>
<evidence type="ECO:0000256" key="6">
    <source>
        <dbReference type="ARBA" id="ARBA00051506"/>
    </source>
</evidence>
<evidence type="ECO:0000256" key="1">
    <source>
        <dbReference type="ARBA" id="ARBA00001946"/>
    </source>
</evidence>
<dbReference type="PROSITE" id="PS00723">
    <property type="entry name" value="POLYPRENYL_SYNTHASE_1"/>
    <property type="match status" value="1"/>
</dbReference>
<protein>
    <recommendedName>
        <fullName evidence="9">Octaprenyl diphosphate synthase</fullName>
        <ecNumber evidence="8">2.5.1.90</ecNumber>
    </recommendedName>
    <alternativeName>
        <fullName evidence="11">All-trans-octaprenyl-diphosphate synthase</fullName>
    </alternativeName>
    <alternativeName>
        <fullName evidence="10">Octaprenyl pyrophosphate synthase</fullName>
    </alternativeName>
</protein>
<reference evidence="13" key="2">
    <citation type="submission" date="2023-10" db="EMBL/GenBank/DDBJ databases">
        <authorList>
            <person name="Koga R."/>
            <person name="Fukatsu T."/>
        </authorList>
    </citation>
    <scope>NUCLEOTIDE SEQUENCE</scope>
    <source>
        <strain evidence="13">Kw-01</strain>
    </source>
</reference>
<gene>
    <name evidence="13" type="primary">ispB</name>
    <name evidence="13" type="ORF">ACHINZ_3060</name>
</gene>
<reference evidence="13" key="1">
    <citation type="journal article" date="2023" name="Front. Microbiol.">
        <title>Genome analysis of Candidatus Aschnera chinzeii, the bacterial endosymbiont of the blood-sucking bat fly Penicillidia jenynsii (Insecta: Diptera: Nycteribiidae).</title>
        <authorList>
            <person name="Koga R."/>
            <person name="Moriyama M."/>
            <person name="Nozaki T."/>
            <person name="Fukatsu T."/>
        </authorList>
    </citation>
    <scope>NUCLEOTIDE SEQUENCE</scope>
    <source>
        <strain evidence="13">Kw-01</strain>
    </source>
</reference>
<keyword evidence="5" id="KW-0460">Magnesium</keyword>
<dbReference type="PROSITE" id="PS00444">
    <property type="entry name" value="POLYPRENYL_SYNTHASE_2"/>
    <property type="match status" value="1"/>
</dbReference>
<evidence type="ECO:0000256" key="11">
    <source>
        <dbReference type="ARBA" id="ARBA00083124"/>
    </source>
</evidence>
<evidence type="ECO:0000256" key="4">
    <source>
        <dbReference type="ARBA" id="ARBA00022723"/>
    </source>
</evidence>
<comment type="catalytic activity">
    <reaction evidence="6">
        <text>5 isopentenyl diphosphate + (2E,6E)-farnesyl diphosphate = all-trans-octaprenyl diphosphate + 5 diphosphate</text>
        <dbReference type="Rhea" id="RHEA:27798"/>
        <dbReference type="ChEBI" id="CHEBI:33019"/>
        <dbReference type="ChEBI" id="CHEBI:57711"/>
        <dbReference type="ChEBI" id="CHEBI:128769"/>
        <dbReference type="ChEBI" id="CHEBI:175763"/>
        <dbReference type="EC" id="2.5.1.90"/>
    </reaction>
</comment>
<dbReference type="GO" id="GO:0008299">
    <property type="term" value="P:isoprenoid biosynthetic process"/>
    <property type="evidence" value="ECO:0007669"/>
    <property type="project" value="InterPro"/>
</dbReference>
<evidence type="ECO:0000313" key="13">
    <source>
        <dbReference type="EMBL" id="BET44634.1"/>
    </source>
</evidence>
<dbReference type="NCBIfam" id="NF008140">
    <property type="entry name" value="PRK10888.1"/>
    <property type="match status" value="1"/>
</dbReference>
<dbReference type="InterPro" id="IPR000092">
    <property type="entry name" value="Polyprenyl_synt"/>
</dbReference>
<comment type="similarity">
    <text evidence="2 12">Belongs to the FPP/GGPP synthase family.</text>
</comment>
<dbReference type="InterPro" id="IPR008949">
    <property type="entry name" value="Isoprenoid_synthase_dom_sf"/>
</dbReference>
<accession>A0AAT9G4K9</accession>
<keyword evidence="3 12" id="KW-0808">Transferase</keyword>
<dbReference type="SUPFAM" id="SSF48576">
    <property type="entry name" value="Terpenoid synthases"/>
    <property type="match status" value="1"/>
</dbReference>
<comment type="function">
    <text evidence="7">Supplies octaprenyl diphosphate, the precursor for the side chain of the isoprenoid quinones ubiquinone and menaquinone.</text>
</comment>
<evidence type="ECO:0000256" key="3">
    <source>
        <dbReference type="ARBA" id="ARBA00022679"/>
    </source>
</evidence>
<keyword evidence="4" id="KW-0479">Metal-binding</keyword>
<name>A0AAT9G4K9_9ENTR</name>
<evidence type="ECO:0000256" key="12">
    <source>
        <dbReference type="RuleBase" id="RU004466"/>
    </source>
</evidence>
<proteinExistence type="inferred from homology"/>
<dbReference type="EMBL" id="AP028961">
    <property type="protein sequence ID" value="BET44634.1"/>
    <property type="molecule type" value="Genomic_DNA"/>
</dbReference>
<dbReference type="GO" id="GO:0106350">
    <property type="term" value="F:all-trans-octaprenyl-diphosphate synthase activity"/>
    <property type="evidence" value="ECO:0007669"/>
    <property type="project" value="UniProtKB-EC"/>
</dbReference>
<dbReference type="EC" id="2.5.1.90" evidence="8"/>
<dbReference type="PANTHER" id="PTHR12001">
    <property type="entry name" value="GERANYLGERANYL PYROPHOSPHATE SYNTHASE"/>
    <property type="match status" value="1"/>
</dbReference>
<dbReference type="SFLD" id="SFLDS00005">
    <property type="entry name" value="Isoprenoid_Synthase_Type_I"/>
    <property type="match status" value="1"/>
</dbReference>
<evidence type="ECO:0000256" key="8">
    <source>
        <dbReference type="ARBA" id="ARBA00066511"/>
    </source>
</evidence>
<dbReference type="AlphaFoldDB" id="A0AAT9G4K9"/>
<evidence type="ECO:0000256" key="2">
    <source>
        <dbReference type="ARBA" id="ARBA00006706"/>
    </source>
</evidence>
<dbReference type="Pfam" id="PF00348">
    <property type="entry name" value="polyprenyl_synt"/>
    <property type="match status" value="1"/>
</dbReference>
<evidence type="ECO:0000256" key="7">
    <source>
        <dbReference type="ARBA" id="ARBA00055029"/>
    </source>
</evidence>
<evidence type="ECO:0000256" key="10">
    <source>
        <dbReference type="ARBA" id="ARBA00079637"/>
    </source>
</evidence>